<feature type="transmembrane region" description="Helical" evidence="1">
    <location>
        <begin position="199"/>
        <end position="218"/>
    </location>
</feature>
<proteinExistence type="predicted"/>
<keyword evidence="1" id="KW-0812">Transmembrane</keyword>
<feature type="transmembrane region" description="Helical" evidence="1">
    <location>
        <begin position="129"/>
        <end position="148"/>
    </location>
</feature>
<dbReference type="InterPro" id="IPR009339">
    <property type="entry name" value="DUF998"/>
</dbReference>
<evidence type="ECO:0008006" key="4">
    <source>
        <dbReference type="Google" id="ProtNLM"/>
    </source>
</evidence>
<feature type="transmembrane region" description="Helical" evidence="1">
    <location>
        <begin position="265"/>
        <end position="288"/>
    </location>
</feature>
<keyword evidence="3" id="KW-1185">Reference proteome</keyword>
<feature type="transmembrane region" description="Helical" evidence="1">
    <location>
        <begin position="160"/>
        <end position="179"/>
    </location>
</feature>
<dbReference type="Pfam" id="PF06197">
    <property type="entry name" value="DUF998"/>
    <property type="match status" value="1"/>
</dbReference>
<gene>
    <name evidence="2" type="ORF">GCM10025870_15080</name>
</gene>
<dbReference type="EMBL" id="AP027734">
    <property type="protein sequence ID" value="BDZ54435.1"/>
    <property type="molecule type" value="Genomic_DNA"/>
</dbReference>
<dbReference type="RefSeq" id="WP_234660669.1">
    <property type="nucleotide sequence ID" value="NZ_AP027734.1"/>
</dbReference>
<feature type="transmembrane region" description="Helical" evidence="1">
    <location>
        <begin position="20"/>
        <end position="40"/>
    </location>
</feature>
<keyword evidence="1" id="KW-0472">Membrane</keyword>
<organism evidence="2 3">
    <name type="scientific">Agromyces marinus</name>
    <dbReference type="NCBI Taxonomy" id="1389020"/>
    <lineage>
        <taxon>Bacteria</taxon>
        <taxon>Bacillati</taxon>
        <taxon>Actinomycetota</taxon>
        <taxon>Actinomycetes</taxon>
        <taxon>Micrococcales</taxon>
        <taxon>Microbacteriaceae</taxon>
        <taxon>Agromyces</taxon>
    </lineage>
</organism>
<feature type="transmembrane region" description="Helical" evidence="1">
    <location>
        <begin position="319"/>
        <end position="341"/>
    </location>
</feature>
<name>A0ABM8H104_9MICO</name>
<keyword evidence="1" id="KW-1133">Transmembrane helix</keyword>
<dbReference type="Proteomes" id="UP001321477">
    <property type="component" value="Chromosome"/>
</dbReference>
<feature type="transmembrane region" description="Helical" evidence="1">
    <location>
        <begin position="60"/>
        <end position="81"/>
    </location>
</feature>
<reference evidence="3" key="1">
    <citation type="journal article" date="2019" name="Int. J. Syst. Evol. Microbiol.">
        <title>The Global Catalogue of Microorganisms (GCM) 10K type strain sequencing project: providing services to taxonomists for standard genome sequencing and annotation.</title>
        <authorList>
            <consortium name="The Broad Institute Genomics Platform"/>
            <consortium name="The Broad Institute Genome Sequencing Center for Infectious Disease"/>
            <person name="Wu L."/>
            <person name="Ma J."/>
        </authorList>
    </citation>
    <scope>NUCLEOTIDE SEQUENCE [LARGE SCALE GENOMIC DNA]</scope>
    <source>
        <strain evidence="3">NBRC 109019</strain>
    </source>
</reference>
<evidence type="ECO:0000313" key="2">
    <source>
        <dbReference type="EMBL" id="BDZ54435.1"/>
    </source>
</evidence>
<accession>A0ABM8H104</accession>
<evidence type="ECO:0000313" key="3">
    <source>
        <dbReference type="Proteomes" id="UP001321477"/>
    </source>
</evidence>
<feature type="transmembrane region" description="Helical" evidence="1">
    <location>
        <begin position="93"/>
        <end position="117"/>
    </location>
</feature>
<sequence>MTDERGARRVSARFVHHASAAAAMVAIAAAVAVAVGNLFVHMAHSAAHAAGIAHPHFDLVSVSVAVVFAVASLTALTLATVGSGRRGGRCRIAWVSPGLGAIANASVWATIAALAVVSAAEAFAPLPGGHLAACAVLAGGLGAVTGIVHRRAHHQPIYRSFNLVAMLLAAGALASMSLTRTGAWWALNFSTLGTSDDVAATWFNAGLVFSGAGMAVMAGPLSRGLARPEHRARRAAPAVVQTLIGVIGISLAGVGLVPIDADEVVHNVFASAAGAAFFVLAAGTPWMVERMPRRLRAASFASLGLEAAAWIAYDRLGWASLTVFEVVAFALVFVWLITLVVTTHPEREPSLGAAAEAIRAGGVVLGPAIRERVRTATVPVMPLAGGAPGMAPRLVRSS</sequence>
<evidence type="ECO:0000256" key="1">
    <source>
        <dbReference type="SAM" id="Phobius"/>
    </source>
</evidence>
<feature type="transmembrane region" description="Helical" evidence="1">
    <location>
        <begin position="238"/>
        <end position="259"/>
    </location>
</feature>
<protein>
    <recommendedName>
        <fullName evidence="4">DUF998 domain-containing protein</fullName>
    </recommendedName>
</protein>